<name>A0A841GND4_9BACT</name>
<gene>
    <name evidence="2" type="ORF">HNQ61_001764</name>
</gene>
<dbReference type="AlphaFoldDB" id="A0A841GND4"/>
<comment type="caution">
    <text evidence="2">The sequence shown here is derived from an EMBL/GenBank/DDBJ whole genome shotgun (WGS) entry which is preliminary data.</text>
</comment>
<organism evidence="2 3">
    <name type="scientific">Longimicrobium terrae</name>
    <dbReference type="NCBI Taxonomy" id="1639882"/>
    <lineage>
        <taxon>Bacteria</taxon>
        <taxon>Pseudomonadati</taxon>
        <taxon>Gemmatimonadota</taxon>
        <taxon>Longimicrobiia</taxon>
        <taxon>Longimicrobiales</taxon>
        <taxon>Longimicrobiaceae</taxon>
        <taxon>Longimicrobium</taxon>
    </lineage>
</organism>
<feature type="region of interest" description="Disordered" evidence="1">
    <location>
        <begin position="1"/>
        <end position="24"/>
    </location>
</feature>
<dbReference type="RefSeq" id="WP_170039936.1">
    <property type="nucleotide sequence ID" value="NZ_JABDTL010000002.1"/>
</dbReference>
<dbReference type="EMBL" id="JACHIA010000003">
    <property type="protein sequence ID" value="MBB6070147.1"/>
    <property type="molecule type" value="Genomic_DNA"/>
</dbReference>
<feature type="compositionally biased region" description="Basic and acidic residues" evidence="1">
    <location>
        <begin position="10"/>
        <end position="24"/>
    </location>
</feature>
<dbReference type="Proteomes" id="UP000582837">
    <property type="component" value="Unassembled WGS sequence"/>
</dbReference>
<accession>A0A841GND4</accession>
<proteinExistence type="predicted"/>
<evidence type="ECO:0000313" key="2">
    <source>
        <dbReference type="EMBL" id="MBB6070147.1"/>
    </source>
</evidence>
<protein>
    <submittedName>
        <fullName evidence="2">Uncharacterized protein</fullName>
    </submittedName>
</protein>
<reference evidence="2 3" key="1">
    <citation type="submission" date="2020-08" db="EMBL/GenBank/DDBJ databases">
        <title>Genomic Encyclopedia of Type Strains, Phase IV (KMG-IV): sequencing the most valuable type-strain genomes for metagenomic binning, comparative biology and taxonomic classification.</title>
        <authorList>
            <person name="Goeker M."/>
        </authorList>
    </citation>
    <scope>NUCLEOTIDE SEQUENCE [LARGE SCALE GENOMIC DNA]</scope>
    <source>
        <strain evidence="2 3">DSM 29007</strain>
    </source>
</reference>
<evidence type="ECO:0000256" key="1">
    <source>
        <dbReference type="SAM" id="MobiDB-lite"/>
    </source>
</evidence>
<keyword evidence="3" id="KW-1185">Reference proteome</keyword>
<sequence length="70" mass="7909">MRNRSSVAQARDHQDDQARQTRREKLYASYDEAAQDPVFMSELRAIAEEFDITVGDGLEAEEPYPMGSSA</sequence>
<evidence type="ECO:0000313" key="3">
    <source>
        <dbReference type="Proteomes" id="UP000582837"/>
    </source>
</evidence>